<feature type="transmembrane region" description="Helical" evidence="1">
    <location>
        <begin position="6"/>
        <end position="25"/>
    </location>
</feature>
<accession>A0A1H8F6L8</accession>
<dbReference type="RefSeq" id="WP_091104952.1">
    <property type="nucleotide sequence ID" value="NZ_FOBF01000024.1"/>
</dbReference>
<gene>
    <name evidence="2" type="ORF">SAMN05660976_07172</name>
</gene>
<dbReference type="Proteomes" id="UP000198953">
    <property type="component" value="Unassembled WGS sequence"/>
</dbReference>
<sequence>MNRKTLEYVPFVGIVIAVCAVSWVAGQPAHARLWRARSRRVSRAWRGAARDGVSWLRDGVAWDGAIAKGASLLRGAGARRRAAT</sequence>
<keyword evidence="3" id="KW-1185">Reference proteome</keyword>
<dbReference type="AlphaFoldDB" id="A0A1H8F6L8"/>
<keyword evidence="1" id="KW-0472">Membrane</keyword>
<keyword evidence="1" id="KW-0812">Transmembrane</keyword>
<proteinExistence type="predicted"/>
<dbReference type="STRING" id="46177.SAMN05660976_07172"/>
<evidence type="ECO:0000313" key="3">
    <source>
        <dbReference type="Proteomes" id="UP000198953"/>
    </source>
</evidence>
<evidence type="ECO:0000256" key="1">
    <source>
        <dbReference type="SAM" id="Phobius"/>
    </source>
</evidence>
<keyword evidence="1" id="KW-1133">Transmembrane helix</keyword>
<dbReference type="EMBL" id="FOBF01000024">
    <property type="protein sequence ID" value="SEN27186.1"/>
    <property type="molecule type" value="Genomic_DNA"/>
</dbReference>
<name>A0A1H8F6L8_9ACTN</name>
<evidence type="ECO:0000313" key="2">
    <source>
        <dbReference type="EMBL" id="SEN27186.1"/>
    </source>
</evidence>
<organism evidence="2 3">
    <name type="scientific">Nonomuraea pusilla</name>
    <dbReference type="NCBI Taxonomy" id="46177"/>
    <lineage>
        <taxon>Bacteria</taxon>
        <taxon>Bacillati</taxon>
        <taxon>Actinomycetota</taxon>
        <taxon>Actinomycetes</taxon>
        <taxon>Streptosporangiales</taxon>
        <taxon>Streptosporangiaceae</taxon>
        <taxon>Nonomuraea</taxon>
    </lineage>
</organism>
<reference evidence="2 3" key="1">
    <citation type="submission" date="2016-10" db="EMBL/GenBank/DDBJ databases">
        <authorList>
            <person name="de Groot N.N."/>
        </authorList>
    </citation>
    <scope>NUCLEOTIDE SEQUENCE [LARGE SCALE GENOMIC DNA]</scope>
    <source>
        <strain evidence="2 3">DSM 43357</strain>
    </source>
</reference>
<protein>
    <submittedName>
        <fullName evidence="2">Uncharacterized protein</fullName>
    </submittedName>
</protein>